<feature type="region of interest" description="Disordered" evidence="1">
    <location>
        <begin position="70"/>
        <end position="107"/>
    </location>
</feature>
<feature type="compositionally biased region" description="Basic residues" evidence="1">
    <location>
        <begin position="19"/>
        <end position="33"/>
    </location>
</feature>
<proteinExistence type="predicted"/>
<sequence>MSHHGNANTTTTYLPLHQHIQKKRDHPPKKTAKSRIPLLIGGSTLCENEIQKFSLHCQRSYLQDQDHVRIQPIRSRKQRDLLVPTQPQLRPPKKNENSDSNQLSRKS</sequence>
<dbReference type="EMBL" id="HBUF01469528">
    <property type="protein sequence ID" value="CAG6744555.1"/>
    <property type="molecule type" value="Transcribed_RNA"/>
</dbReference>
<dbReference type="EMBL" id="HBUF01136211">
    <property type="protein sequence ID" value="CAG6645269.1"/>
    <property type="molecule type" value="Transcribed_RNA"/>
</dbReference>
<reference evidence="2" key="1">
    <citation type="submission" date="2021-05" db="EMBL/GenBank/DDBJ databases">
        <authorList>
            <person name="Alioto T."/>
            <person name="Alioto T."/>
            <person name="Gomez Garrido J."/>
        </authorList>
    </citation>
    <scope>NUCLEOTIDE SEQUENCE</scope>
</reference>
<evidence type="ECO:0000313" key="2">
    <source>
        <dbReference type="EMBL" id="CAG6744555.1"/>
    </source>
</evidence>
<organism evidence="2">
    <name type="scientific">Cacopsylla melanoneura</name>
    <dbReference type="NCBI Taxonomy" id="428564"/>
    <lineage>
        <taxon>Eukaryota</taxon>
        <taxon>Metazoa</taxon>
        <taxon>Ecdysozoa</taxon>
        <taxon>Arthropoda</taxon>
        <taxon>Hexapoda</taxon>
        <taxon>Insecta</taxon>
        <taxon>Pterygota</taxon>
        <taxon>Neoptera</taxon>
        <taxon>Paraneoptera</taxon>
        <taxon>Hemiptera</taxon>
        <taxon>Sternorrhyncha</taxon>
        <taxon>Psylloidea</taxon>
        <taxon>Psyllidae</taxon>
        <taxon>Psyllinae</taxon>
        <taxon>Cacopsylla</taxon>
    </lineage>
</organism>
<accession>A0A8D9EAF8</accession>
<dbReference type="AlphaFoldDB" id="A0A8D9EAF8"/>
<feature type="compositionally biased region" description="Polar residues" evidence="1">
    <location>
        <begin position="1"/>
        <end position="13"/>
    </location>
</feature>
<feature type="compositionally biased region" description="Polar residues" evidence="1">
    <location>
        <begin position="98"/>
        <end position="107"/>
    </location>
</feature>
<name>A0A8D9EAF8_9HEMI</name>
<protein>
    <submittedName>
        <fullName evidence="2">Uncharacterized protein</fullName>
    </submittedName>
</protein>
<feature type="region of interest" description="Disordered" evidence="1">
    <location>
        <begin position="1"/>
        <end position="34"/>
    </location>
</feature>
<dbReference type="EMBL" id="HBUF01665961">
    <property type="protein sequence ID" value="CAG6789621.1"/>
    <property type="molecule type" value="Transcribed_RNA"/>
</dbReference>
<evidence type="ECO:0000256" key="1">
    <source>
        <dbReference type="SAM" id="MobiDB-lite"/>
    </source>
</evidence>